<reference evidence="1 2" key="1">
    <citation type="submission" date="2021-06" db="EMBL/GenBank/DDBJ databases">
        <title>Caerostris darwini draft genome.</title>
        <authorList>
            <person name="Kono N."/>
            <person name="Arakawa K."/>
        </authorList>
    </citation>
    <scope>NUCLEOTIDE SEQUENCE [LARGE SCALE GENOMIC DNA]</scope>
</reference>
<dbReference type="AlphaFoldDB" id="A0AAV4WSR7"/>
<evidence type="ECO:0000313" key="1">
    <source>
        <dbReference type="EMBL" id="GIY84980.1"/>
    </source>
</evidence>
<dbReference type="EMBL" id="BPLQ01014990">
    <property type="protein sequence ID" value="GIY84980.1"/>
    <property type="molecule type" value="Genomic_DNA"/>
</dbReference>
<accession>A0AAV4WSR7</accession>
<comment type="caution">
    <text evidence="1">The sequence shown here is derived from an EMBL/GenBank/DDBJ whole genome shotgun (WGS) entry which is preliminary data.</text>
</comment>
<dbReference type="Proteomes" id="UP001054837">
    <property type="component" value="Unassembled WGS sequence"/>
</dbReference>
<sequence length="93" mass="10223">MVANFPFTEMSCSQRLRVFEHSGACAAEVLGLSSRRCRSGRCLREARTWAASAVGPGLTDVASCSECAAEVKDFLLYLLVSRIRIRECQPLLP</sequence>
<gene>
    <name evidence="1" type="ORF">CDAR_235661</name>
</gene>
<proteinExistence type="predicted"/>
<keyword evidence="2" id="KW-1185">Reference proteome</keyword>
<evidence type="ECO:0000313" key="2">
    <source>
        <dbReference type="Proteomes" id="UP001054837"/>
    </source>
</evidence>
<protein>
    <submittedName>
        <fullName evidence="1">Uncharacterized protein</fullName>
    </submittedName>
</protein>
<organism evidence="1 2">
    <name type="scientific">Caerostris darwini</name>
    <dbReference type="NCBI Taxonomy" id="1538125"/>
    <lineage>
        <taxon>Eukaryota</taxon>
        <taxon>Metazoa</taxon>
        <taxon>Ecdysozoa</taxon>
        <taxon>Arthropoda</taxon>
        <taxon>Chelicerata</taxon>
        <taxon>Arachnida</taxon>
        <taxon>Araneae</taxon>
        <taxon>Araneomorphae</taxon>
        <taxon>Entelegynae</taxon>
        <taxon>Araneoidea</taxon>
        <taxon>Araneidae</taxon>
        <taxon>Caerostris</taxon>
    </lineage>
</organism>
<name>A0AAV4WSR7_9ARAC</name>